<dbReference type="Proteomes" id="UP000029839">
    <property type="component" value="Unassembled WGS sequence"/>
</dbReference>
<protein>
    <submittedName>
        <fullName evidence="2">Uncharacterized protein</fullName>
    </submittedName>
</protein>
<keyword evidence="3" id="KW-1185">Reference proteome</keyword>
<keyword evidence="1" id="KW-1133">Transmembrane helix</keyword>
<reference evidence="2 3" key="1">
    <citation type="submission" date="2013-08" db="EMBL/GenBank/DDBJ databases">
        <title>Genome sequencing of Cellulomonas carbonis T26.</title>
        <authorList>
            <person name="Chen F."/>
            <person name="Li Y."/>
            <person name="Wang G."/>
        </authorList>
    </citation>
    <scope>NUCLEOTIDE SEQUENCE [LARGE SCALE GENOMIC DNA]</scope>
    <source>
        <strain evidence="2 3">T26</strain>
    </source>
</reference>
<proteinExistence type="predicted"/>
<name>A0A0A0BZW7_9CELL</name>
<accession>A0A0A0BZW7</accession>
<evidence type="ECO:0000256" key="1">
    <source>
        <dbReference type="SAM" id="Phobius"/>
    </source>
</evidence>
<feature type="transmembrane region" description="Helical" evidence="1">
    <location>
        <begin position="36"/>
        <end position="54"/>
    </location>
</feature>
<comment type="caution">
    <text evidence="2">The sequence shown here is derived from an EMBL/GenBank/DDBJ whole genome shotgun (WGS) entry which is preliminary data.</text>
</comment>
<keyword evidence="1" id="KW-0472">Membrane</keyword>
<dbReference type="EMBL" id="AXCY01000002">
    <property type="protein sequence ID" value="KGM12694.1"/>
    <property type="molecule type" value="Genomic_DNA"/>
</dbReference>
<feature type="transmembrane region" description="Helical" evidence="1">
    <location>
        <begin position="60"/>
        <end position="83"/>
    </location>
</feature>
<reference evidence="2 3" key="2">
    <citation type="journal article" date="2015" name="Stand. Genomic Sci.">
        <title>Draft genome sequence of Cellulomonas carbonis T26(T) and comparative analysis of six Cellulomonas genomes.</title>
        <authorList>
            <person name="Zhuang W."/>
            <person name="Zhang S."/>
            <person name="Xia X."/>
            <person name="Wang G."/>
        </authorList>
    </citation>
    <scope>NUCLEOTIDE SEQUENCE [LARGE SCALE GENOMIC DNA]</scope>
    <source>
        <strain evidence="2 3">T26</strain>
    </source>
</reference>
<evidence type="ECO:0000313" key="2">
    <source>
        <dbReference type="EMBL" id="KGM12694.1"/>
    </source>
</evidence>
<dbReference type="AlphaFoldDB" id="A0A0A0BZW7"/>
<gene>
    <name evidence="2" type="ORF">N868_07080</name>
</gene>
<keyword evidence="1" id="KW-0812">Transmembrane</keyword>
<evidence type="ECO:0000313" key="3">
    <source>
        <dbReference type="Proteomes" id="UP000029839"/>
    </source>
</evidence>
<organism evidence="2 3">
    <name type="scientific">Cellulomonas carbonis T26</name>
    <dbReference type="NCBI Taxonomy" id="947969"/>
    <lineage>
        <taxon>Bacteria</taxon>
        <taxon>Bacillati</taxon>
        <taxon>Actinomycetota</taxon>
        <taxon>Actinomycetes</taxon>
        <taxon>Micrococcales</taxon>
        <taxon>Cellulomonadaceae</taxon>
        <taxon>Cellulomonas</taxon>
    </lineage>
</organism>
<sequence length="179" mass="19159">MPGYAEAAAAGLLPRVPEHPPALSVQPTARSLMHRFIALALGGSLVLGVVAGVVDRSALHGPATAGVLGALALVFLVVLLLALPRVGRQSVAELQQGYTTLTLQFGGFWCGEGPLTLSGEMRAAWDYRGTWQLDHRDGRVLRAPDRGVDPPGMYPSPNQPGRMELWTGRVWLEHVADRP</sequence>